<name>A0A914RY55_PAREQ</name>
<evidence type="ECO:0000313" key="1">
    <source>
        <dbReference type="Proteomes" id="UP000887564"/>
    </source>
</evidence>
<dbReference type="InterPro" id="IPR036259">
    <property type="entry name" value="MFS_trans_sf"/>
</dbReference>
<protein>
    <submittedName>
        <fullName evidence="2">Major facilitator superfamily (MFS) profile domain-containing protein</fullName>
    </submittedName>
</protein>
<evidence type="ECO:0000313" key="2">
    <source>
        <dbReference type="WBParaSite" id="PEQ_0001126301-mRNA-1"/>
    </source>
</evidence>
<dbReference type="SUPFAM" id="SSF103473">
    <property type="entry name" value="MFS general substrate transporter"/>
    <property type="match status" value="1"/>
</dbReference>
<reference evidence="2" key="1">
    <citation type="submission" date="2022-11" db="UniProtKB">
        <authorList>
            <consortium name="WormBaseParasite"/>
        </authorList>
    </citation>
    <scope>IDENTIFICATION</scope>
</reference>
<proteinExistence type="predicted"/>
<dbReference type="AlphaFoldDB" id="A0A914RY55"/>
<organism evidence="1 2">
    <name type="scientific">Parascaris equorum</name>
    <name type="common">Equine roundworm</name>
    <dbReference type="NCBI Taxonomy" id="6256"/>
    <lineage>
        <taxon>Eukaryota</taxon>
        <taxon>Metazoa</taxon>
        <taxon>Ecdysozoa</taxon>
        <taxon>Nematoda</taxon>
        <taxon>Chromadorea</taxon>
        <taxon>Rhabditida</taxon>
        <taxon>Spirurina</taxon>
        <taxon>Ascaridomorpha</taxon>
        <taxon>Ascaridoidea</taxon>
        <taxon>Ascarididae</taxon>
        <taxon>Parascaris</taxon>
    </lineage>
</organism>
<sequence length="90" mass="9818">MADMILVISPYKKRQVLGGYLAARFGGKIVIASTVISSSLLTLISPVAATTNVHIFFGVRVALGFVQVCQYISFNIFHIPDVAQVIFFIL</sequence>
<keyword evidence="1" id="KW-1185">Reference proteome</keyword>
<dbReference type="Proteomes" id="UP000887564">
    <property type="component" value="Unplaced"/>
</dbReference>
<dbReference type="Gene3D" id="1.20.1250.20">
    <property type="entry name" value="MFS general substrate transporter like domains"/>
    <property type="match status" value="1"/>
</dbReference>
<dbReference type="WBParaSite" id="PEQ_0001126301-mRNA-1">
    <property type="protein sequence ID" value="PEQ_0001126301-mRNA-1"/>
    <property type="gene ID" value="PEQ_0001126301"/>
</dbReference>
<accession>A0A914RY55</accession>